<organism evidence="1 2">
    <name type="scientific">Vreelandella vilamensis</name>
    <dbReference type="NCBI Taxonomy" id="531309"/>
    <lineage>
        <taxon>Bacteria</taxon>
        <taxon>Pseudomonadati</taxon>
        <taxon>Pseudomonadota</taxon>
        <taxon>Gammaproteobacteria</taxon>
        <taxon>Oceanospirillales</taxon>
        <taxon>Halomonadaceae</taxon>
        <taxon>Vreelandella</taxon>
    </lineage>
</organism>
<keyword evidence="2" id="KW-1185">Reference proteome</keyword>
<name>A0ABU1H868_9GAMM</name>
<evidence type="ECO:0008006" key="3">
    <source>
        <dbReference type="Google" id="ProtNLM"/>
    </source>
</evidence>
<accession>A0ABU1H868</accession>
<sequence>MEIVNTVLQQMSSLNKPQRRFILVLLPLLMCLRGRVNFRNLSRYSDYHEKTFSRWYRRDFDFTEFNRLSLRPLNEDAAVTLIAATDCSFIPKSGRHTEGLGKYYSGGTGRAEKGLEISTLAVVNVTENTAYHLSTRQTMDHPDSEQ</sequence>
<dbReference type="Proteomes" id="UP001254564">
    <property type="component" value="Unassembled WGS sequence"/>
</dbReference>
<dbReference type="RefSeq" id="WP_309657370.1">
    <property type="nucleotide sequence ID" value="NZ_JARWAN010000074.1"/>
</dbReference>
<evidence type="ECO:0000313" key="2">
    <source>
        <dbReference type="Proteomes" id="UP001254564"/>
    </source>
</evidence>
<gene>
    <name evidence="1" type="ORF">QC823_16185</name>
</gene>
<comment type="caution">
    <text evidence="1">The sequence shown here is derived from an EMBL/GenBank/DDBJ whole genome shotgun (WGS) entry which is preliminary data.</text>
</comment>
<evidence type="ECO:0000313" key="1">
    <source>
        <dbReference type="EMBL" id="MDR5900496.1"/>
    </source>
</evidence>
<feature type="non-terminal residue" evidence="1">
    <location>
        <position position="146"/>
    </location>
</feature>
<proteinExistence type="predicted"/>
<reference evidence="1 2" key="1">
    <citation type="submission" date="2023-04" db="EMBL/GenBank/DDBJ databases">
        <title>A long-awaited taxogenomic arrangement of the family Halomonadaceae.</title>
        <authorList>
            <person name="De La Haba R."/>
            <person name="Chuvochina M."/>
            <person name="Wittouck S."/>
            <person name="Arahal D.R."/>
            <person name="Sanchez-Porro C."/>
            <person name="Hugenholtz P."/>
            <person name="Ventosa A."/>
        </authorList>
    </citation>
    <scope>NUCLEOTIDE SEQUENCE [LARGE SCALE GENOMIC DNA]</scope>
    <source>
        <strain evidence="1 2">DSM 21020</strain>
    </source>
</reference>
<protein>
    <recommendedName>
        <fullName evidence="3">Transposase</fullName>
    </recommendedName>
</protein>
<dbReference type="EMBL" id="JARWAN010000074">
    <property type="protein sequence ID" value="MDR5900496.1"/>
    <property type="molecule type" value="Genomic_DNA"/>
</dbReference>